<protein>
    <submittedName>
        <fullName evidence="2">Uncharacterized protein</fullName>
    </submittedName>
</protein>
<name>A0AA41U5L6_9ACTN</name>
<proteinExistence type="predicted"/>
<feature type="region of interest" description="Disordered" evidence="1">
    <location>
        <begin position="1"/>
        <end position="26"/>
    </location>
</feature>
<dbReference type="EMBL" id="JAKFHA010000014">
    <property type="protein sequence ID" value="MCF2530099.1"/>
    <property type="molecule type" value="Genomic_DNA"/>
</dbReference>
<dbReference type="AlphaFoldDB" id="A0AA41U5L6"/>
<evidence type="ECO:0000313" key="2">
    <source>
        <dbReference type="EMBL" id="MCF2530099.1"/>
    </source>
</evidence>
<keyword evidence="3" id="KW-1185">Reference proteome</keyword>
<accession>A0AA41U5L6</accession>
<organism evidence="2 3">
    <name type="scientific">Yinghuangia soli</name>
    <dbReference type="NCBI Taxonomy" id="2908204"/>
    <lineage>
        <taxon>Bacteria</taxon>
        <taxon>Bacillati</taxon>
        <taxon>Actinomycetota</taxon>
        <taxon>Actinomycetes</taxon>
        <taxon>Kitasatosporales</taxon>
        <taxon>Streptomycetaceae</taxon>
        <taxon>Yinghuangia</taxon>
    </lineage>
</organism>
<reference evidence="2" key="1">
    <citation type="submission" date="2022-01" db="EMBL/GenBank/DDBJ databases">
        <title>Genome-Based Taxonomic Classification of the Phylum Actinobacteria.</title>
        <authorList>
            <person name="Gao Y."/>
        </authorList>
    </citation>
    <scope>NUCLEOTIDE SEQUENCE</scope>
    <source>
        <strain evidence="2">KLBMP 8922</strain>
    </source>
</reference>
<evidence type="ECO:0000256" key="1">
    <source>
        <dbReference type="SAM" id="MobiDB-lite"/>
    </source>
</evidence>
<dbReference type="Proteomes" id="UP001165378">
    <property type="component" value="Unassembled WGS sequence"/>
</dbReference>
<evidence type="ECO:0000313" key="3">
    <source>
        <dbReference type="Proteomes" id="UP001165378"/>
    </source>
</evidence>
<dbReference type="RefSeq" id="WP_235054769.1">
    <property type="nucleotide sequence ID" value="NZ_JAKFHA010000014.1"/>
</dbReference>
<comment type="caution">
    <text evidence="2">The sequence shown here is derived from an EMBL/GenBank/DDBJ whole genome shotgun (WGS) entry which is preliminary data.</text>
</comment>
<feature type="compositionally biased region" description="Pro residues" evidence="1">
    <location>
        <begin position="1"/>
        <end position="18"/>
    </location>
</feature>
<sequence>MNGPPYPPPPAVPPPPPQYEAGSVPAGLPKPGNWAVLIEEQMSTNRRTTVRVVAWAADRAGACAVAAHYAHTYEPRHPRRPQSRNAFRYDEGHWTVLIDGAMEAFHFSVRVAEHKATSP</sequence>
<gene>
    <name evidence="2" type="ORF">LZ495_23150</name>
</gene>